<sequence length="185" mass="20649">MRSAEEIREHAIDGLNHALKRPAMYGGWPAVWPYQDTLSYIDESSHRFEIVDGHARNPMGFVDESLSDPDESFFQALFIPHYHALGWFRPDAVLDPVAHKAFLDGLDLWLVDPHTRAEVLELLGPPSWKHSEVIAYVTADPADPALVLGFHDDIVASAWTSEGRFPAGLRLTPAGKERLASRSTP</sequence>
<dbReference type="EMBL" id="CP001700">
    <property type="protein sequence ID" value="ACU70625.1"/>
    <property type="molecule type" value="Genomic_DNA"/>
</dbReference>
<gene>
    <name evidence="1" type="ordered locus">Caci_1704</name>
</gene>
<keyword evidence="2" id="KW-1185">Reference proteome</keyword>
<dbReference type="STRING" id="479433.Caci_1704"/>
<dbReference type="OrthoDB" id="281785at2"/>
<protein>
    <submittedName>
        <fullName evidence="1">Uncharacterized protein</fullName>
    </submittedName>
</protein>
<accession>C7QBP8</accession>
<reference evidence="1 2" key="1">
    <citation type="journal article" date="2009" name="Stand. Genomic Sci.">
        <title>Complete genome sequence of Catenulispora acidiphila type strain (ID 139908).</title>
        <authorList>
            <person name="Copeland A."/>
            <person name="Lapidus A."/>
            <person name="Glavina Del Rio T."/>
            <person name="Nolan M."/>
            <person name="Lucas S."/>
            <person name="Chen F."/>
            <person name="Tice H."/>
            <person name="Cheng J.F."/>
            <person name="Bruce D."/>
            <person name="Goodwin L."/>
            <person name="Pitluck S."/>
            <person name="Mikhailova N."/>
            <person name="Pati A."/>
            <person name="Ivanova N."/>
            <person name="Mavromatis K."/>
            <person name="Chen A."/>
            <person name="Palaniappan K."/>
            <person name="Chain P."/>
            <person name="Land M."/>
            <person name="Hauser L."/>
            <person name="Chang Y.J."/>
            <person name="Jeffries C.D."/>
            <person name="Chertkov O."/>
            <person name="Brettin T."/>
            <person name="Detter J.C."/>
            <person name="Han C."/>
            <person name="Ali Z."/>
            <person name="Tindall B.J."/>
            <person name="Goker M."/>
            <person name="Bristow J."/>
            <person name="Eisen J.A."/>
            <person name="Markowitz V."/>
            <person name="Hugenholtz P."/>
            <person name="Kyrpides N.C."/>
            <person name="Klenk H.P."/>
        </authorList>
    </citation>
    <scope>NUCLEOTIDE SEQUENCE [LARGE SCALE GENOMIC DNA]</scope>
    <source>
        <strain evidence="2">DSM 44928 / JCM 14897 / NBRC 102108 / NRRL B-24433 / ID139908</strain>
    </source>
</reference>
<dbReference type="AlphaFoldDB" id="C7QBP8"/>
<proteinExistence type="predicted"/>
<organism evidence="1 2">
    <name type="scientific">Catenulispora acidiphila (strain DSM 44928 / JCM 14897 / NBRC 102108 / NRRL B-24433 / ID139908)</name>
    <dbReference type="NCBI Taxonomy" id="479433"/>
    <lineage>
        <taxon>Bacteria</taxon>
        <taxon>Bacillati</taxon>
        <taxon>Actinomycetota</taxon>
        <taxon>Actinomycetes</taxon>
        <taxon>Catenulisporales</taxon>
        <taxon>Catenulisporaceae</taxon>
        <taxon>Catenulispora</taxon>
    </lineage>
</organism>
<dbReference type="KEGG" id="cai:Caci_1704"/>
<name>C7QBP8_CATAD</name>
<dbReference type="InParanoid" id="C7QBP8"/>
<dbReference type="Proteomes" id="UP000000851">
    <property type="component" value="Chromosome"/>
</dbReference>
<dbReference type="HOGENOM" id="CLU_1229285_0_0_11"/>
<dbReference type="RefSeq" id="WP_012785919.1">
    <property type="nucleotide sequence ID" value="NC_013131.1"/>
</dbReference>
<evidence type="ECO:0000313" key="2">
    <source>
        <dbReference type="Proteomes" id="UP000000851"/>
    </source>
</evidence>
<evidence type="ECO:0000313" key="1">
    <source>
        <dbReference type="EMBL" id="ACU70625.1"/>
    </source>
</evidence>